<accession>A0A1Y5SS94</accession>
<name>A0A1Y5SS94_9RHOB</name>
<keyword evidence="4" id="KW-1185">Reference proteome</keyword>
<dbReference type="InterPro" id="IPR001763">
    <property type="entry name" value="Rhodanese-like_dom"/>
</dbReference>
<dbReference type="SUPFAM" id="SSF52821">
    <property type="entry name" value="Rhodanese/Cell cycle control phosphatase"/>
    <property type="match status" value="1"/>
</dbReference>
<evidence type="ECO:0000259" key="2">
    <source>
        <dbReference type="PROSITE" id="PS50206"/>
    </source>
</evidence>
<dbReference type="RefSeq" id="WP_085864677.1">
    <property type="nucleotide sequence ID" value="NZ_FWFT01000003.1"/>
</dbReference>
<proteinExistence type="predicted"/>
<organism evidence="3 4">
    <name type="scientific">Pseudooctadecabacter jejudonensis</name>
    <dbReference type="NCBI Taxonomy" id="1391910"/>
    <lineage>
        <taxon>Bacteria</taxon>
        <taxon>Pseudomonadati</taxon>
        <taxon>Pseudomonadota</taxon>
        <taxon>Alphaproteobacteria</taxon>
        <taxon>Rhodobacterales</taxon>
        <taxon>Paracoccaceae</taxon>
        <taxon>Pseudooctadecabacter</taxon>
    </lineage>
</organism>
<evidence type="ECO:0000313" key="3">
    <source>
        <dbReference type="EMBL" id="SLN44100.1"/>
    </source>
</evidence>
<keyword evidence="1" id="KW-0732">Signal</keyword>
<dbReference type="Gene3D" id="3.40.250.10">
    <property type="entry name" value="Rhodanese-like domain"/>
    <property type="match status" value="1"/>
</dbReference>
<evidence type="ECO:0000256" key="1">
    <source>
        <dbReference type="SAM" id="SignalP"/>
    </source>
</evidence>
<dbReference type="OrthoDB" id="9812109at2"/>
<sequence length="147" mass="15236">MALSWTRRHLVFGGAAAALLATGAVVSSGFAQSSDGPTLNPVEAHAAAGAGEILLVDIRRPDEWNATGIGEHAVGIDMRDEDFIDQVLAARQADQPIALICARGVRSARMTARLKDAGIGPIIDVPEGMLGSFSGPGWVGRGVPVVR</sequence>
<dbReference type="EMBL" id="FWFT01000003">
    <property type="protein sequence ID" value="SLN44100.1"/>
    <property type="molecule type" value="Genomic_DNA"/>
</dbReference>
<feature type="chain" id="PRO_5012124925" evidence="1">
    <location>
        <begin position="34"/>
        <end position="147"/>
    </location>
</feature>
<evidence type="ECO:0000313" key="4">
    <source>
        <dbReference type="Proteomes" id="UP000193623"/>
    </source>
</evidence>
<feature type="signal peptide" evidence="1">
    <location>
        <begin position="1"/>
        <end position="33"/>
    </location>
</feature>
<dbReference type="CDD" id="cd00158">
    <property type="entry name" value="RHOD"/>
    <property type="match status" value="1"/>
</dbReference>
<gene>
    <name evidence="3" type="ORF">PSJ8397_02279</name>
</gene>
<dbReference type="AlphaFoldDB" id="A0A1Y5SS94"/>
<dbReference type="Proteomes" id="UP000193623">
    <property type="component" value="Unassembled WGS sequence"/>
</dbReference>
<reference evidence="3 4" key="1">
    <citation type="submission" date="2017-03" db="EMBL/GenBank/DDBJ databases">
        <authorList>
            <person name="Afonso C.L."/>
            <person name="Miller P.J."/>
            <person name="Scott M.A."/>
            <person name="Spackman E."/>
            <person name="Goraichik I."/>
            <person name="Dimitrov K.M."/>
            <person name="Suarez D.L."/>
            <person name="Swayne D.E."/>
        </authorList>
    </citation>
    <scope>NUCLEOTIDE SEQUENCE [LARGE SCALE GENOMIC DNA]</scope>
    <source>
        <strain evidence="3 4">CECT 8397</strain>
    </source>
</reference>
<dbReference type="Pfam" id="PF00581">
    <property type="entry name" value="Rhodanese"/>
    <property type="match status" value="1"/>
</dbReference>
<dbReference type="PROSITE" id="PS50206">
    <property type="entry name" value="RHODANESE_3"/>
    <property type="match status" value="1"/>
</dbReference>
<dbReference type="InterPro" id="IPR036873">
    <property type="entry name" value="Rhodanese-like_dom_sf"/>
</dbReference>
<protein>
    <submittedName>
        <fullName evidence="3">Molybdopterin biosynthesis-like protein MoeZ</fullName>
    </submittedName>
</protein>
<feature type="domain" description="Rhodanese" evidence="2">
    <location>
        <begin position="49"/>
        <end position="147"/>
    </location>
</feature>